<comment type="caution">
    <text evidence="2">The sequence shown here is derived from an EMBL/GenBank/DDBJ whole genome shotgun (WGS) entry which is preliminary data.</text>
</comment>
<keyword evidence="3" id="KW-1185">Reference proteome</keyword>
<evidence type="ECO:0000313" key="2">
    <source>
        <dbReference type="EMBL" id="MEM5496563.1"/>
    </source>
</evidence>
<protein>
    <submittedName>
        <fullName evidence="2">ATP synthase subunit I</fullName>
    </submittedName>
</protein>
<dbReference type="RefSeq" id="WP_033187055.1">
    <property type="nucleotide sequence ID" value="NZ_JBBMQS010000002.1"/>
</dbReference>
<dbReference type="InterPro" id="IPR017581">
    <property type="entry name" value="AtpR-like"/>
</dbReference>
<gene>
    <name evidence="2" type="ORF">WNY77_04035</name>
</gene>
<keyword evidence="1" id="KW-1133">Transmembrane helix</keyword>
<evidence type="ECO:0000256" key="1">
    <source>
        <dbReference type="SAM" id="Phobius"/>
    </source>
</evidence>
<evidence type="ECO:0000313" key="3">
    <source>
        <dbReference type="Proteomes" id="UP001461163"/>
    </source>
</evidence>
<accession>A0ABU9SST9</accession>
<dbReference type="Proteomes" id="UP001461163">
    <property type="component" value="Unassembled WGS sequence"/>
</dbReference>
<feature type="transmembrane region" description="Helical" evidence="1">
    <location>
        <begin position="12"/>
        <end position="32"/>
    </location>
</feature>
<keyword evidence="1" id="KW-0472">Membrane</keyword>
<reference evidence="2 3" key="1">
    <citation type="submission" date="2024-03" db="EMBL/GenBank/DDBJ databases">
        <title>Community enrichment and isolation of bacterial strains for fucoidan degradation.</title>
        <authorList>
            <person name="Sichert A."/>
        </authorList>
    </citation>
    <scope>NUCLEOTIDE SEQUENCE [LARGE SCALE GENOMIC DNA]</scope>
    <source>
        <strain evidence="2 3">AS12</strain>
    </source>
</reference>
<dbReference type="EMBL" id="JBBMQS010000002">
    <property type="protein sequence ID" value="MEM5496563.1"/>
    <property type="molecule type" value="Genomic_DNA"/>
</dbReference>
<organism evidence="2 3">
    <name type="scientific">Paraglaciecola mesophila</name>
    <dbReference type="NCBI Taxonomy" id="197222"/>
    <lineage>
        <taxon>Bacteria</taxon>
        <taxon>Pseudomonadati</taxon>
        <taxon>Pseudomonadota</taxon>
        <taxon>Gammaproteobacteria</taxon>
        <taxon>Alteromonadales</taxon>
        <taxon>Alteromonadaceae</taxon>
        <taxon>Paraglaciecola</taxon>
    </lineage>
</organism>
<keyword evidence="1" id="KW-0812">Transmembrane</keyword>
<feature type="transmembrane region" description="Helical" evidence="1">
    <location>
        <begin position="44"/>
        <end position="64"/>
    </location>
</feature>
<name>A0ABU9SST9_9ALTE</name>
<feature type="transmembrane region" description="Helical" evidence="1">
    <location>
        <begin position="70"/>
        <end position="87"/>
    </location>
</feature>
<dbReference type="NCBIfam" id="TIGR03165">
    <property type="entry name" value="F1F0_chp_2"/>
    <property type="match status" value="1"/>
</dbReference>
<sequence>MMSNFTPQLADLLTPLLIGLLLGCGFFYALWFTVQKGLQSPLPAAWFLGGIMARMATALAVFYWVSENDMWRLIACLLGFVLGRLLMTKWLTRFQNSQDEKRELPHAH</sequence>
<proteinExistence type="predicted"/>
<dbReference type="Pfam" id="PF12966">
    <property type="entry name" value="AtpR"/>
    <property type="match status" value="1"/>
</dbReference>